<keyword evidence="1" id="KW-0175">Coiled coil</keyword>
<dbReference type="InterPro" id="IPR018680">
    <property type="entry name" value="DUF2164"/>
</dbReference>
<accession>A0ABM9ENM2</accession>
<keyword evidence="3" id="KW-1185">Reference proteome</keyword>
<gene>
    <name evidence="2" type="ORF">BACCIP111895_01392</name>
</gene>
<protein>
    <recommendedName>
        <fullName evidence="4">DUF2164 domain-containing protein</fullName>
    </recommendedName>
</protein>
<evidence type="ECO:0008006" key="4">
    <source>
        <dbReference type="Google" id="ProtNLM"/>
    </source>
</evidence>
<organism evidence="2 3">
    <name type="scientific">Neobacillus rhizosphaerae</name>
    <dbReference type="NCBI Taxonomy" id="2880965"/>
    <lineage>
        <taxon>Bacteria</taxon>
        <taxon>Bacillati</taxon>
        <taxon>Bacillota</taxon>
        <taxon>Bacilli</taxon>
        <taxon>Bacillales</taxon>
        <taxon>Bacillaceae</taxon>
        <taxon>Neobacillus</taxon>
    </lineage>
</organism>
<dbReference type="EMBL" id="CALBWS010000006">
    <property type="protein sequence ID" value="CAH2714231.1"/>
    <property type="molecule type" value="Genomic_DNA"/>
</dbReference>
<feature type="coiled-coil region" evidence="1">
    <location>
        <begin position="70"/>
        <end position="98"/>
    </location>
</feature>
<dbReference type="Proteomes" id="UP000838308">
    <property type="component" value="Unassembled WGS sequence"/>
</dbReference>
<sequence>MVSLFSRKITLYRYEKGAVVLFIQFTKQQKDSMITEIQRFFYEERDEEIGLIAAENAYEFFKNQLGPHFYNEAIRDARKIMEQRNAAMEEDLFSLEKKLK</sequence>
<evidence type="ECO:0000313" key="2">
    <source>
        <dbReference type="EMBL" id="CAH2714231.1"/>
    </source>
</evidence>
<dbReference type="RefSeq" id="WP_248734562.1">
    <property type="nucleotide sequence ID" value="NZ_CALBWS010000006.1"/>
</dbReference>
<comment type="caution">
    <text evidence="2">The sequence shown here is derived from an EMBL/GenBank/DDBJ whole genome shotgun (WGS) entry which is preliminary data.</text>
</comment>
<dbReference type="Pfam" id="PF09932">
    <property type="entry name" value="DUF2164"/>
    <property type="match status" value="1"/>
</dbReference>
<evidence type="ECO:0000313" key="3">
    <source>
        <dbReference type="Proteomes" id="UP000838308"/>
    </source>
</evidence>
<name>A0ABM9ENM2_9BACI</name>
<proteinExistence type="predicted"/>
<evidence type="ECO:0000256" key="1">
    <source>
        <dbReference type="SAM" id="Coils"/>
    </source>
</evidence>
<reference evidence="2" key="1">
    <citation type="submission" date="2022-04" db="EMBL/GenBank/DDBJ databases">
        <authorList>
            <person name="Criscuolo A."/>
        </authorList>
    </citation>
    <scope>NUCLEOTIDE SEQUENCE</scope>
    <source>
        <strain evidence="2">CIP111895</strain>
    </source>
</reference>